<dbReference type="PROSITE" id="PS50994">
    <property type="entry name" value="INTEGRASE"/>
    <property type="match status" value="1"/>
</dbReference>
<dbReference type="InterPro" id="IPR001584">
    <property type="entry name" value="Integrase_cat-core"/>
</dbReference>
<dbReference type="OMA" id="MRTTVKH"/>
<protein>
    <recommendedName>
        <fullName evidence="2">Integrase catalytic domain-containing protein</fullName>
    </recommendedName>
</protein>
<dbReference type="PANTHER" id="PTHR37984">
    <property type="entry name" value="PROTEIN CBG26694"/>
    <property type="match status" value="1"/>
</dbReference>
<dbReference type="SUPFAM" id="SSF53098">
    <property type="entry name" value="Ribonuclease H-like"/>
    <property type="match status" value="1"/>
</dbReference>
<dbReference type="PANTHER" id="PTHR37984:SF5">
    <property type="entry name" value="PROTEIN NYNRIN-LIKE"/>
    <property type="match status" value="1"/>
</dbReference>
<feature type="domain" description="Integrase catalytic" evidence="2">
    <location>
        <begin position="382"/>
        <end position="552"/>
    </location>
</feature>
<dbReference type="Pfam" id="PF17921">
    <property type="entry name" value="Integrase_H2C2"/>
    <property type="match status" value="1"/>
</dbReference>
<name>C5LTJ1_PERM5</name>
<gene>
    <name evidence="3" type="ORF">Pmar_PMAR015906</name>
</gene>
<dbReference type="Proteomes" id="UP000007800">
    <property type="component" value="Unassembled WGS sequence"/>
</dbReference>
<dbReference type="AlphaFoldDB" id="C5LTJ1"/>
<dbReference type="GeneID" id="9049644"/>
<dbReference type="RefSeq" id="XP_002767237.1">
    <property type="nucleotide sequence ID" value="XM_002767191.1"/>
</dbReference>
<organism evidence="4">
    <name type="scientific">Perkinsus marinus (strain ATCC 50983 / TXsc)</name>
    <dbReference type="NCBI Taxonomy" id="423536"/>
    <lineage>
        <taxon>Eukaryota</taxon>
        <taxon>Sar</taxon>
        <taxon>Alveolata</taxon>
        <taxon>Perkinsozoa</taxon>
        <taxon>Perkinsea</taxon>
        <taxon>Perkinsida</taxon>
        <taxon>Perkinsidae</taxon>
        <taxon>Perkinsus</taxon>
    </lineage>
</organism>
<keyword evidence="4" id="KW-1185">Reference proteome</keyword>
<dbReference type="Gene3D" id="3.30.420.10">
    <property type="entry name" value="Ribonuclease H-like superfamily/Ribonuclease H"/>
    <property type="match status" value="1"/>
</dbReference>
<feature type="region of interest" description="Disordered" evidence="1">
    <location>
        <begin position="704"/>
        <end position="751"/>
    </location>
</feature>
<reference evidence="3 4" key="1">
    <citation type="submission" date="2008-07" db="EMBL/GenBank/DDBJ databases">
        <authorList>
            <person name="El-Sayed N."/>
            <person name="Caler E."/>
            <person name="Inman J."/>
            <person name="Amedeo P."/>
            <person name="Hass B."/>
            <person name="Wortman J."/>
        </authorList>
    </citation>
    <scope>NUCLEOTIDE SEQUENCE [LARGE SCALE GENOMIC DNA]</scope>
    <source>
        <strain evidence="4">ATCC 50983 / TXsc</strain>
    </source>
</reference>
<dbReference type="GO" id="GO:0015074">
    <property type="term" value="P:DNA integration"/>
    <property type="evidence" value="ECO:0007669"/>
    <property type="project" value="InterPro"/>
</dbReference>
<sequence length="787" mass="88246">MEGSAPSRFILADINQSAAGWDDFCNAEDTEALYEWLKTVNDQQPVPRFVDIVTNLNIFADASQLAFCVDIRGSCLPYTRLCGRYGLFPPAQRTNHTIVQKELCSLHLAVQLLAEIDVVFREHGPRPLSYTVYTDSEINLHRLRQDPARDDKLGRYERRRLRLIRSQSALLAASGVSVVIRHVGGDCNPSDVCTRRPPRGTVLRPTDPDIIHKGVLLSSDTFVFKAAPQEKCDTPLEVNLVDSIDFGVSLDTLRQAQEACGRVCAIRQRISDGEDKYHKVNDDGLVVRVTALEIPDDADTHTDVLPQILVPDAALQVPLAKAAHEFSHRGRRGTLKLLRKTYFWRKMRTTVKHVCDDCRPCQLSKFDRIAKCSLGSTMPWIGGLGPGRVCSIDFTGPYGCRDRDGHLSQDRHNFGITVTDLMTGYTRGATTPTKCSADATHALQIMFDSSDWVSVLIASDQTFRSADFRYWCQVHKISLVLLPSYSPSLMGHAERTHKDIHNYMRTVAQQSGGLEDWTTTFHRAIRVVNTCPYADSDNDGGLSPHDMHYISKARIPEIEPVDLRLGDKLYPGLDSSPPIVPTDVYEDVNAIRKQRWAQFKVGWLDRREKTRLETLRRPALPSLSPGDHVYIWQPMTRKLLWRWRGPYIVRGIDHSIVTITGRRGMEERVHLGNCRKVEAGEVEEGVTESPVDDDLLDEVDVPDQLSGAEDEPDISAESWPFGDVPNPVISPMPAEPGPTLTASPSPDPALDAKCRQVRSRIGLDVAVVEYDDDGGYKLEFGRFEFMI</sequence>
<dbReference type="InterPro" id="IPR041588">
    <property type="entry name" value="Integrase_H2C2"/>
</dbReference>
<dbReference type="InParanoid" id="C5LTJ1"/>
<dbReference type="InterPro" id="IPR012337">
    <property type="entry name" value="RNaseH-like_sf"/>
</dbReference>
<dbReference type="EMBL" id="GG685300">
    <property type="protein sequence ID" value="EEQ99954.1"/>
    <property type="molecule type" value="Genomic_DNA"/>
</dbReference>
<evidence type="ECO:0000259" key="2">
    <source>
        <dbReference type="PROSITE" id="PS50994"/>
    </source>
</evidence>
<dbReference type="OrthoDB" id="10333937at2759"/>
<accession>C5LTJ1</accession>
<evidence type="ECO:0000256" key="1">
    <source>
        <dbReference type="SAM" id="MobiDB-lite"/>
    </source>
</evidence>
<dbReference type="Gene3D" id="1.10.340.70">
    <property type="match status" value="1"/>
</dbReference>
<evidence type="ECO:0000313" key="4">
    <source>
        <dbReference type="Proteomes" id="UP000007800"/>
    </source>
</evidence>
<dbReference type="GO" id="GO:0003676">
    <property type="term" value="F:nucleic acid binding"/>
    <property type="evidence" value="ECO:0007669"/>
    <property type="project" value="InterPro"/>
</dbReference>
<evidence type="ECO:0000313" key="3">
    <source>
        <dbReference type="EMBL" id="EEQ99954.1"/>
    </source>
</evidence>
<dbReference type="InterPro" id="IPR050951">
    <property type="entry name" value="Retrovirus_Pol_polyprotein"/>
</dbReference>
<dbReference type="InterPro" id="IPR036397">
    <property type="entry name" value="RNaseH_sf"/>
</dbReference>
<proteinExistence type="predicted"/>